<protein>
    <recommendedName>
        <fullName evidence="1">Helix-turn-helix domain-containing protein</fullName>
    </recommendedName>
</protein>
<organism evidence="2 3">
    <name type="scientific">Xenopus laevis</name>
    <name type="common">African clawed frog</name>
    <dbReference type="NCBI Taxonomy" id="8355"/>
    <lineage>
        <taxon>Eukaryota</taxon>
        <taxon>Metazoa</taxon>
        <taxon>Chordata</taxon>
        <taxon>Craniata</taxon>
        <taxon>Vertebrata</taxon>
        <taxon>Euteleostomi</taxon>
        <taxon>Amphibia</taxon>
        <taxon>Batrachia</taxon>
        <taxon>Anura</taxon>
        <taxon>Pipoidea</taxon>
        <taxon>Pipidae</taxon>
        <taxon>Xenopodinae</taxon>
        <taxon>Xenopus</taxon>
        <taxon>Xenopus</taxon>
    </lineage>
</organism>
<dbReference type="PANTHER" id="PTHR21301">
    <property type="entry name" value="REVERSE TRANSCRIPTASE"/>
    <property type="match status" value="1"/>
</dbReference>
<dbReference type="Proteomes" id="UP000694892">
    <property type="component" value="Chromosome 8S"/>
</dbReference>
<accession>A0A974C1Q1</accession>
<dbReference type="AlphaFoldDB" id="A0A974C1Q1"/>
<reference evidence="3" key="1">
    <citation type="journal article" date="2016" name="Nature">
        <title>Genome evolution in the allotetraploid frog Xenopus laevis.</title>
        <authorList>
            <person name="Session A.M."/>
            <person name="Uno Y."/>
            <person name="Kwon T."/>
            <person name="Chapman J.A."/>
            <person name="Toyoda A."/>
            <person name="Takahashi S."/>
            <person name="Fukui A."/>
            <person name="Hikosaka A."/>
            <person name="Suzuki A."/>
            <person name="Kondo M."/>
            <person name="van Heeringen S.J."/>
            <person name="Quigley I."/>
            <person name="Heinz S."/>
            <person name="Ogino H."/>
            <person name="Ochi H."/>
            <person name="Hellsten U."/>
            <person name="Lyons J.B."/>
            <person name="Simakov O."/>
            <person name="Putnam N."/>
            <person name="Stites J."/>
            <person name="Kuroki Y."/>
            <person name="Tanaka T."/>
            <person name="Michiue T."/>
            <person name="Watanabe M."/>
            <person name="Bogdanovic O."/>
            <person name="Lister R."/>
            <person name="Georgiou G."/>
            <person name="Paranjpe S.S."/>
            <person name="van Kruijsbergen I."/>
            <person name="Shu S."/>
            <person name="Carlson J."/>
            <person name="Kinoshita T."/>
            <person name="Ohta Y."/>
            <person name="Mawaribuchi S."/>
            <person name="Jenkins J."/>
            <person name="Grimwood J."/>
            <person name="Schmutz J."/>
            <person name="Mitros T."/>
            <person name="Mozaffari S.V."/>
            <person name="Suzuki Y."/>
            <person name="Haramoto Y."/>
            <person name="Yamamoto T.S."/>
            <person name="Takagi C."/>
            <person name="Heald R."/>
            <person name="Miller K."/>
            <person name="Haudenschild C."/>
            <person name="Kitzman J."/>
            <person name="Nakayama T."/>
            <person name="Izutsu Y."/>
            <person name="Robert J."/>
            <person name="Fortriede J."/>
            <person name="Burns K."/>
            <person name="Lotay V."/>
            <person name="Karimi K."/>
            <person name="Yasuoka Y."/>
            <person name="Dichmann D.S."/>
            <person name="Flajnik M.F."/>
            <person name="Houston D.W."/>
            <person name="Shendure J."/>
            <person name="DuPasquier L."/>
            <person name="Vize P.D."/>
            <person name="Zorn A.M."/>
            <person name="Ito M."/>
            <person name="Marcotte E.M."/>
            <person name="Wallingford J.B."/>
            <person name="Ito Y."/>
            <person name="Asashima M."/>
            <person name="Ueno N."/>
            <person name="Matsuda Y."/>
            <person name="Veenstra G.J."/>
            <person name="Fujiyama A."/>
            <person name="Harland R.M."/>
            <person name="Taira M."/>
            <person name="Rokhsar D.S."/>
        </authorList>
    </citation>
    <scope>NUCLEOTIDE SEQUENCE [LARGE SCALE GENOMIC DNA]</scope>
    <source>
        <strain evidence="3">J</strain>
    </source>
</reference>
<dbReference type="InterPro" id="IPR058912">
    <property type="entry name" value="HTH_animal"/>
</dbReference>
<feature type="domain" description="Helix-turn-helix" evidence="1">
    <location>
        <begin position="14"/>
        <end position="72"/>
    </location>
</feature>
<sequence length="143" mass="16696">MIDLLVKATDKNTILHYDSFHPVQTRKSLPKSQFLRVKRKVSEDQRLTEQLDNMEDKFLQRGYSMSLLKKQRALVKSQDKDSQIPPKQKAKRIPFISRYTTASREVAKIIRKHWGLLKDGLAEIECFKQPPVMSNKKNKTIGQ</sequence>
<proteinExistence type="predicted"/>
<dbReference type="EMBL" id="CM004481">
    <property type="protein sequence ID" value="OCT64958.1"/>
    <property type="molecule type" value="Genomic_DNA"/>
</dbReference>
<dbReference type="Pfam" id="PF26215">
    <property type="entry name" value="HTH_animal"/>
    <property type="match status" value="1"/>
</dbReference>
<evidence type="ECO:0000259" key="1">
    <source>
        <dbReference type="Pfam" id="PF26215"/>
    </source>
</evidence>
<evidence type="ECO:0000313" key="3">
    <source>
        <dbReference type="Proteomes" id="UP000694892"/>
    </source>
</evidence>
<gene>
    <name evidence="2" type="ORF">XELAEV_18041199mg</name>
</gene>
<name>A0A974C1Q1_XENLA</name>
<evidence type="ECO:0000313" key="2">
    <source>
        <dbReference type="EMBL" id="OCT64958.1"/>
    </source>
</evidence>
<dbReference type="PANTHER" id="PTHR21301:SF12">
    <property type="match status" value="1"/>
</dbReference>